<dbReference type="InterPro" id="IPR039420">
    <property type="entry name" value="WalR-like"/>
</dbReference>
<dbReference type="SMART" id="SM00448">
    <property type="entry name" value="REC"/>
    <property type="match status" value="1"/>
</dbReference>
<dbReference type="GO" id="GO:0032993">
    <property type="term" value="C:protein-DNA complex"/>
    <property type="evidence" value="ECO:0007669"/>
    <property type="project" value="TreeGrafter"/>
</dbReference>
<dbReference type="AlphaFoldDB" id="D0LLH3"/>
<gene>
    <name evidence="12" type="ordered locus">Hoch_0552</name>
</gene>
<evidence type="ECO:0000256" key="7">
    <source>
        <dbReference type="ARBA" id="ARBA00024735"/>
    </source>
</evidence>
<feature type="DNA-binding region" description="OmpR/PhoB-type" evidence="9">
    <location>
        <begin position="128"/>
        <end position="226"/>
    </location>
</feature>
<comment type="function">
    <text evidence="7">This protein is a positive regulator for the phosphate regulon. Transcription of this operon is positively regulated by PhoB and PhoR when phosphate is limited.</text>
</comment>
<evidence type="ECO:0000256" key="6">
    <source>
        <dbReference type="ARBA" id="ARBA00023163"/>
    </source>
</evidence>
<dbReference type="InterPro" id="IPR011006">
    <property type="entry name" value="CheY-like_superfamily"/>
</dbReference>
<dbReference type="Pfam" id="PF00486">
    <property type="entry name" value="Trans_reg_C"/>
    <property type="match status" value="1"/>
</dbReference>
<dbReference type="STRING" id="502025.Hoch_0552"/>
<dbReference type="PROSITE" id="PS51755">
    <property type="entry name" value="OMPR_PHOB"/>
    <property type="match status" value="1"/>
</dbReference>
<feature type="modified residue" description="4-aspartylphosphate" evidence="8">
    <location>
        <position position="54"/>
    </location>
</feature>
<keyword evidence="3" id="KW-0902">Two-component regulatory system</keyword>
<name>D0LLH3_HALO1</name>
<dbReference type="PANTHER" id="PTHR48111:SF21">
    <property type="entry name" value="DNA-BINDING DUAL MASTER TRANSCRIPTIONAL REGULATOR RPAA"/>
    <property type="match status" value="1"/>
</dbReference>
<evidence type="ECO:0000259" key="10">
    <source>
        <dbReference type="PROSITE" id="PS50110"/>
    </source>
</evidence>
<dbReference type="Gene3D" id="3.40.50.2300">
    <property type="match status" value="1"/>
</dbReference>
<dbReference type="RefSeq" id="WP_012825817.1">
    <property type="nucleotide sequence ID" value="NC_013440.1"/>
</dbReference>
<protein>
    <recommendedName>
        <fullName evidence="1">Phosphate regulon transcriptional regulatory protein PhoB</fullName>
    </recommendedName>
</protein>
<organism evidence="12 13">
    <name type="scientific">Haliangium ochraceum (strain DSM 14365 / JCM 11303 / SMP-2)</name>
    <dbReference type="NCBI Taxonomy" id="502025"/>
    <lineage>
        <taxon>Bacteria</taxon>
        <taxon>Pseudomonadati</taxon>
        <taxon>Myxococcota</taxon>
        <taxon>Polyangia</taxon>
        <taxon>Haliangiales</taxon>
        <taxon>Kofleriaceae</taxon>
        <taxon>Haliangium</taxon>
    </lineage>
</organism>
<keyword evidence="13" id="KW-1185">Reference proteome</keyword>
<evidence type="ECO:0000256" key="2">
    <source>
        <dbReference type="ARBA" id="ARBA00022553"/>
    </source>
</evidence>
<dbReference type="PANTHER" id="PTHR48111">
    <property type="entry name" value="REGULATOR OF RPOS"/>
    <property type="match status" value="1"/>
</dbReference>
<feature type="domain" description="Response regulatory" evidence="10">
    <location>
        <begin position="5"/>
        <end position="119"/>
    </location>
</feature>
<dbReference type="KEGG" id="hoh:Hoch_0552"/>
<feature type="domain" description="OmpR/PhoB-type" evidence="11">
    <location>
        <begin position="128"/>
        <end position="226"/>
    </location>
</feature>
<dbReference type="InterPro" id="IPR036388">
    <property type="entry name" value="WH-like_DNA-bd_sf"/>
</dbReference>
<accession>D0LLH3</accession>
<evidence type="ECO:0000313" key="13">
    <source>
        <dbReference type="Proteomes" id="UP000001880"/>
    </source>
</evidence>
<keyword evidence="5 9" id="KW-0238">DNA-binding</keyword>
<dbReference type="eggNOG" id="COG0745">
    <property type="taxonomic scope" value="Bacteria"/>
</dbReference>
<evidence type="ECO:0000256" key="4">
    <source>
        <dbReference type="ARBA" id="ARBA00023015"/>
    </source>
</evidence>
<dbReference type="InterPro" id="IPR001789">
    <property type="entry name" value="Sig_transdc_resp-reg_receiver"/>
</dbReference>
<dbReference type="PROSITE" id="PS50110">
    <property type="entry name" value="RESPONSE_REGULATORY"/>
    <property type="match status" value="1"/>
</dbReference>
<dbReference type="EMBL" id="CP001804">
    <property type="protein sequence ID" value="ACY13190.1"/>
    <property type="molecule type" value="Genomic_DNA"/>
</dbReference>
<dbReference type="Gene3D" id="1.10.10.10">
    <property type="entry name" value="Winged helix-like DNA-binding domain superfamily/Winged helix DNA-binding domain"/>
    <property type="match status" value="1"/>
</dbReference>
<proteinExistence type="predicted"/>
<dbReference type="InterPro" id="IPR016032">
    <property type="entry name" value="Sig_transdc_resp-reg_C-effctor"/>
</dbReference>
<evidence type="ECO:0000259" key="11">
    <source>
        <dbReference type="PROSITE" id="PS51755"/>
    </source>
</evidence>
<dbReference type="FunFam" id="1.10.10.10:FF:000018">
    <property type="entry name" value="DNA-binding response regulator ResD"/>
    <property type="match status" value="1"/>
</dbReference>
<dbReference type="HOGENOM" id="CLU_000445_30_1_7"/>
<evidence type="ECO:0000256" key="1">
    <source>
        <dbReference type="ARBA" id="ARBA00013332"/>
    </source>
</evidence>
<evidence type="ECO:0000313" key="12">
    <source>
        <dbReference type="EMBL" id="ACY13190.1"/>
    </source>
</evidence>
<dbReference type="SMART" id="SM00862">
    <property type="entry name" value="Trans_reg_C"/>
    <property type="match status" value="1"/>
</dbReference>
<evidence type="ECO:0000256" key="3">
    <source>
        <dbReference type="ARBA" id="ARBA00023012"/>
    </source>
</evidence>
<dbReference type="SUPFAM" id="SSF46894">
    <property type="entry name" value="C-terminal effector domain of the bipartite response regulators"/>
    <property type="match status" value="1"/>
</dbReference>
<dbReference type="GO" id="GO:0000156">
    <property type="term" value="F:phosphorelay response regulator activity"/>
    <property type="evidence" value="ECO:0007669"/>
    <property type="project" value="TreeGrafter"/>
</dbReference>
<dbReference type="Proteomes" id="UP000001880">
    <property type="component" value="Chromosome"/>
</dbReference>
<dbReference type="GO" id="GO:0005829">
    <property type="term" value="C:cytosol"/>
    <property type="evidence" value="ECO:0007669"/>
    <property type="project" value="TreeGrafter"/>
</dbReference>
<sequence>MSQHKILIVEDDEAIAAGLALNLKIAGYQTTVVHDGLEALKRLEESSPHLILLDINLPSENGIGVLGTLRQSGNQVPVIILSARDDEYDKVAALRLGADDYITKPFGLAELMARVAAVLRRVGTQEISALHRFGSVEVELETRSVVRQGEAIKLTHLEFELLAFLVKNPSRVFSREELLRQVWKQSSGTLRTVDNFVAQLRSKLESDPENPRFFITVRGSGYRFDS</sequence>
<dbReference type="Pfam" id="PF00072">
    <property type="entry name" value="Response_reg"/>
    <property type="match status" value="1"/>
</dbReference>
<evidence type="ECO:0000256" key="9">
    <source>
        <dbReference type="PROSITE-ProRule" id="PRU01091"/>
    </source>
</evidence>
<dbReference type="Gene3D" id="6.10.250.690">
    <property type="match status" value="1"/>
</dbReference>
<dbReference type="CDD" id="cd00383">
    <property type="entry name" value="trans_reg_C"/>
    <property type="match status" value="1"/>
</dbReference>
<dbReference type="OrthoDB" id="9793321at2"/>
<dbReference type="InterPro" id="IPR001867">
    <property type="entry name" value="OmpR/PhoB-type_DNA-bd"/>
</dbReference>
<keyword evidence="2 8" id="KW-0597">Phosphoprotein</keyword>
<dbReference type="GO" id="GO:0006355">
    <property type="term" value="P:regulation of DNA-templated transcription"/>
    <property type="evidence" value="ECO:0007669"/>
    <property type="project" value="InterPro"/>
</dbReference>
<reference evidence="12 13" key="1">
    <citation type="journal article" date="2010" name="Stand. Genomic Sci.">
        <title>Complete genome sequence of Haliangium ochraceum type strain (SMP-2).</title>
        <authorList>
            <consortium name="US DOE Joint Genome Institute (JGI-PGF)"/>
            <person name="Ivanova N."/>
            <person name="Daum C."/>
            <person name="Lang E."/>
            <person name="Abt B."/>
            <person name="Kopitz M."/>
            <person name="Saunders E."/>
            <person name="Lapidus A."/>
            <person name="Lucas S."/>
            <person name="Glavina Del Rio T."/>
            <person name="Nolan M."/>
            <person name="Tice H."/>
            <person name="Copeland A."/>
            <person name="Cheng J.F."/>
            <person name="Chen F."/>
            <person name="Bruce D."/>
            <person name="Goodwin L."/>
            <person name="Pitluck S."/>
            <person name="Mavromatis K."/>
            <person name="Pati A."/>
            <person name="Mikhailova N."/>
            <person name="Chen A."/>
            <person name="Palaniappan K."/>
            <person name="Land M."/>
            <person name="Hauser L."/>
            <person name="Chang Y.J."/>
            <person name="Jeffries C.D."/>
            <person name="Detter J.C."/>
            <person name="Brettin T."/>
            <person name="Rohde M."/>
            <person name="Goker M."/>
            <person name="Bristow J."/>
            <person name="Markowitz V."/>
            <person name="Eisen J.A."/>
            <person name="Hugenholtz P."/>
            <person name="Kyrpides N.C."/>
            <person name="Klenk H.P."/>
        </authorList>
    </citation>
    <scope>NUCLEOTIDE SEQUENCE [LARGE SCALE GENOMIC DNA]</scope>
    <source>
        <strain evidence="13">DSM 14365 / CIP 107738 / JCM 11303 / AJ 13395 / SMP-2</strain>
    </source>
</reference>
<keyword evidence="4" id="KW-0805">Transcription regulation</keyword>
<evidence type="ECO:0000256" key="5">
    <source>
        <dbReference type="ARBA" id="ARBA00023125"/>
    </source>
</evidence>
<keyword evidence="6" id="KW-0804">Transcription</keyword>
<evidence type="ECO:0000256" key="8">
    <source>
        <dbReference type="PROSITE-ProRule" id="PRU00169"/>
    </source>
</evidence>
<dbReference type="CDD" id="cd17574">
    <property type="entry name" value="REC_OmpR"/>
    <property type="match status" value="1"/>
</dbReference>
<dbReference type="GO" id="GO:0000976">
    <property type="term" value="F:transcription cis-regulatory region binding"/>
    <property type="evidence" value="ECO:0007669"/>
    <property type="project" value="TreeGrafter"/>
</dbReference>
<dbReference type="SUPFAM" id="SSF52172">
    <property type="entry name" value="CheY-like"/>
    <property type="match status" value="1"/>
</dbReference>